<dbReference type="InterPro" id="IPR010982">
    <property type="entry name" value="Lambda_DNA-bd_dom_sf"/>
</dbReference>
<dbReference type="Gene3D" id="3.30.450.180">
    <property type="match status" value="1"/>
</dbReference>
<protein>
    <submittedName>
        <fullName evidence="2">Helix-turn-helix domain-containing protein</fullName>
    </submittedName>
</protein>
<dbReference type="InterPro" id="IPR041413">
    <property type="entry name" value="MLTR_LBD"/>
</dbReference>
<feature type="domain" description="HTH cro/C1-type" evidence="1">
    <location>
        <begin position="35"/>
        <end position="82"/>
    </location>
</feature>
<dbReference type="PANTHER" id="PTHR35010">
    <property type="entry name" value="BLL4672 PROTEIN-RELATED"/>
    <property type="match status" value="1"/>
</dbReference>
<dbReference type="Gene3D" id="1.10.260.40">
    <property type="entry name" value="lambda repressor-like DNA-binding domains"/>
    <property type="match status" value="1"/>
</dbReference>
<dbReference type="Pfam" id="PF17765">
    <property type="entry name" value="MLTR_LBD"/>
    <property type="match status" value="1"/>
</dbReference>
<dbReference type="Pfam" id="PF13560">
    <property type="entry name" value="HTH_31"/>
    <property type="match status" value="1"/>
</dbReference>
<dbReference type="AlphaFoldDB" id="A0AAX1JD46"/>
<reference evidence="2" key="1">
    <citation type="submission" date="2020-11" db="EMBL/GenBank/DDBJ databases">
        <title>Intraspecies plasmid and genomic variation of Mycobacterium kubicae revealed by the complete genome sequences of two clinical isolates.</title>
        <authorList>
            <person name="Hendrix J.R."/>
            <person name="Epperson L.E."/>
            <person name="Honda J.R."/>
            <person name="Strong M."/>
        </authorList>
    </citation>
    <scope>NUCLEOTIDE SEQUENCE</scope>
    <source>
        <strain evidence="2">JCM 13573</strain>
    </source>
</reference>
<gene>
    <name evidence="2" type="ORF">I2456_06570</name>
</gene>
<evidence type="ECO:0000259" key="1">
    <source>
        <dbReference type="PROSITE" id="PS50943"/>
    </source>
</evidence>
<dbReference type="GO" id="GO:0003677">
    <property type="term" value="F:DNA binding"/>
    <property type="evidence" value="ECO:0007669"/>
    <property type="project" value="InterPro"/>
</dbReference>
<evidence type="ECO:0000313" key="3">
    <source>
        <dbReference type="Proteomes" id="UP000663583"/>
    </source>
</evidence>
<dbReference type="PANTHER" id="PTHR35010:SF2">
    <property type="entry name" value="BLL4672 PROTEIN"/>
    <property type="match status" value="1"/>
</dbReference>
<accession>A0AAX1JD46</accession>
<dbReference type="KEGG" id="mku:I2456_06570"/>
<dbReference type="Proteomes" id="UP000663583">
    <property type="component" value="Chromosome"/>
</dbReference>
<dbReference type="CDD" id="cd00093">
    <property type="entry name" value="HTH_XRE"/>
    <property type="match status" value="1"/>
</dbReference>
<proteinExistence type="predicted"/>
<dbReference type="PROSITE" id="PS50943">
    <property type="entry name" value="HTH_CROC1"/>
    <property type="match status" value="1"/>
</dbReference>
<dbReference type="RefSeq" id="WP_085072807.1">
    <property type="nucleotide sequence ID" value="NZ_BLKU01000002.1"/>
</dbReference>
<dbReference type="SUPFAM" id="SSF47413">
    <property type="entry name" value="lambda repressor-like DNA-binding domains"/>
    <property type="match status" value="1"/>
</dbReference>
<name>A0AAX1JD46_9MYCO</name>
<dbReference type="EMBL" id="CP065047">
    <property type="protein sequence ID" value="QPI39152.1"/>
    <property type="molecule type" value="Genomic_DNA"/>
</dbReference>
<sequence length="265" mass="29598">MPETSALGQFLRARRSRVQPADIGLPAGGRRRVTGLRREEVAVLAGISTDYYVRLEQGREDNPSDQVLEAIGRALQLDEQAVAYMRNLTHRDDARVDSFQQLHPAIQVLIDSWPLTIGHVVDPGLTVVAANKLATAFSPHYSVGANTLRALFVEPDMRHFHRNWKPLTAWAVPLIRALYGQHPDPALLSLVAELHDTSPRFRQLWARHDVRQVAAGVMLVNHPRVGPLDLNYQQMMLPSTGHWLVAYWADAGSASEAALRRLVSH</sequence>
<dbReference type="InterPro" id="IPR001387">
    <property type="entry name" value="Cro/C1-type_HTH"/>
</dbReference>
<evidence type="ECO:0000313" key="2">
    <source>
        <dbReference type="EMBL" id="QPI39152.1"/>
    </source>
</evidence>
<organism evidence="2 3">
    <name type="scientific">Mycobacterium kubicae</name>
    <dbReference type="NCBI Taxonomy" id="120959"/>
    <lineage>
        <taxon>Bacteria</taxon>
        <taxon>Bacillati</taxon>
        <taxon>Actinomycetota</taxon>
        <taxon>Actinomycetes</taxon>
        <taxon>Mycobacteriales</taxon>
        <taxon>Mycobacteriaceae</taxon>
        <taxon>Mycobacterium</taxon>
        <taxon>Mycobacterium simiae complex</taxon>
    </lineage>
</organism>
<dbReference type="SMART" id="SM00530">
    <property type="entry name" value="HTH_XRE"/>
    <property type="match status" value="1"/>
</dbReference>